<proteinExistence type="predicted"/>
<dbReference type="Proteomes" id="UP000001219">
    <property type="component" value="Chromosome"/>
</dbReference>
<dbReference type="EMBL" id="CP001802">
    <property type="protein sequence ID" value="ACY20519.1"/>
    <property type="molecule type" value="Genomic_DNA"/>
</dbReference>
<keyword evidence="1" id="KW-0472">Membrane</keyword>
<keyword evidence="3" id="KW-1185">Reference proteome</keyword>
<keyword evidence="1" id="KW-0812">Transmembrane</keyword>
<accession>D0L5J0</accession>
<dbReference type="GO" id="GO:0043190">
    <property type="term" value="C:ATP-binding cassette (ABC) transporter complex"/>
    <property type="evidence" value="ECO:0007669"/>
    <property type="project" value="InterPro"/>
</dbReference>
<evidence type="ECO:0000313" key="3">
    <source>
        <dbReference type="Proteomes" id="UP000001219"/>
    </source>
</evidence>
<reference evidence="3" key="1">
    <citation type="submission" date="2009-10" db="EMBL/GenBank/DDBJ databases">
        <title>The complete chromosome of Gordonia bronchialis DSM 43247.</title>
        <authorList>
            <consortium name="US DOE Joint Genome Institute (JGI-PGF)"/>
            <person name="Lucas S."/>
            <person name="Copeland A."/>
            <person name="Lapidus A."/>
            <person name="Glavina del Rio T."/>
            <person name="Dalin E."/>
            <person name="Tice H."/>
            <person name="Bruce D."/>
            <person name="Goodwin L."/>
            <person name="Pitluck S."/>
            <person name="Kyrpides N."/>
            <person name="Mavromatis K."/>
            <person name="Ivanova N."/>
            <person name="Ovchinnikova G."/>
            <person name="Saunders E."/>
            <person name="Brettin T."/>
            <person name="Detter J.C."/>
            <person name="Han C."/>
            <person name="Larimer F."/>
            <person name="Land M."/>
            <person name="Hauser L."/>
            <person name="Markowitz V."/>
            <person name="Cheng J.-F."/>
            <person name="Hugenholtz P."/>
            <person name="Woyke T."/>
            <person name="Wu D."/>
            <person name="Jando M."/>
            <person name="Schneider S."/>
            <person name="Goeker M."/>
            <person name="Klenk H.-P."/>
            <person name="Eisen J.A."/>
        </authorList>
    </citation>
    <scope>NUCLEOTIDE SEQUENCE [LARGE SCALE GENOMIC DNA]</scope>
    <source>
        <strain evidence="3">ATCC 25592 / DSM 43247 / BCRC 13721 / JCM 3198 / KCTC 3076 / NBRC 16047 / NCTC 10667</strain>
    </source>
</reference>
<dbReference type="HOGENOM" id="CLU_794016_0_0_11"/>
<dbReference type="PANTHER" id="PTHR30188:SF4">
    <property type="entry name" value="PROTEIN TRIGALACTOSYLDIACYLGLYCEROL 1, CHLOROPLASTIC"/>
    <property type="match status" value="1"/>
</dbReference>
<dbReference type="STRING" id="526226.Gbro_1221"/>
<name>D0L5J0_GORB4</name>
<dbReference type="InterPro" id="IPR030802">
    <property type="entry name" value="Permease_MalE"/>
</dbReference>
<keyword evidence="1" id="KW-1133">Transmembrane helix</keyword>
<feature type="transmembrane region" description="Helical" evidence="1">
    <location>
        <begin position="322"/>
        <end position="346"/>
    </location>
</feature>
<evidence type="ECO:0000313" key="2">
    <source>
        <dbReference type="EMBL" id="ACY20519.1"/>
    </source>
</evidence>
<protein>
    <recommendedName>
        <fullName evidence="4">ABC transporter permease</fullName>
    </recommendedName>
</protein>
<reference evidence="2 3" key="2">
    <citation type="journal article" date="2010" name="Stand. Genomic Sci.">
        <title>Complete genome sequence of Gordonia bronchialis type strain (3410).</title>
        <authorList>
            <person name="Ivanova N."/>
            <person name="Sikorski J."/>
            <person name="Jando M."/>
            <person name="Lapidus A."/>
            <person name="Nolan M."/>
            <person name="Lucas S."/>
            <person name="Del Rio T.G."/>
            <person name="Tice H."/>
            <person name="Copeland A."/>
            <person name="Cheng J.F."/>
            <person name="Chen F."/>
            <person name="Bruce D."/>
            <person name="Goodwin L."/>
            <person name="Pitluck S."/>
            <person name="Mavromatis K."/>
            <person name="Ovchinnikova G."/>
            <person name="Pati A."/>
            <person name="Chen A."/>
            <person name="Palaniappan K."/>
            <person name="Land M."/>
            <person name="Hauser L."/>
            <person name="Chang Y.J."/>
            <person name="Jeffries C.D."/>
            <person name="Chain P."/>
            <person name="Saunders E."/>
            <person name="Han C."/>
            <person name="Detter J.C."/>
            <person name="Brettin T."/>
            <person name="Rohde M."/>
            <person name="Goker M."/>
            <person name="Bristow J."/>
            <person name="Eisen J.A."/>
            <person name="Markowitz V."/>
            <person name="Hugenholtz P."/>
            <person name="Klenk H.P."/>
            <person name="Kyrpides N.C."/>
        </authorList>
    </citation>
    <scope>NUCLEOTIDE SEQUENCE [LARGE SCALE GENOMIC DNA]</scope>
    <source>
        <strain evidence="3">ATCC 25592 / DSM 43247 / BCRC 13721 / JCM 3198 / KCTC 3076 / NBRC 16047 / NCTC 10667</strain>
    </source>
</reference>
<sequence>MVFVFRDVSARDDLEQLRAEQQDRNRAEQIAGDYAVHAATLDYNDLTPWISAMKTGVSPELQRQYDVVGSAMEQVLTPLRMQTTAALVSAKTIDVAGNNFRVQAAVNMDMKTAQLPGGSNTVAVYSLTIDKGNGWTITSVGDPTSAIIPLGIIVTVQIGNIINQLGAQSLLGAGSGFAVIQQAAPLAAGMLLGGAGASAIAADLGARTVREEIDAMRTMGIDPVARLVVPRVLAAVVVAPLIALFIVLVGVLSAYYLAITFQDVGPGSYWQSFGSFSSVRDIFLALFKAVVFGFIIAVVGCQRGLEARGGPRGVADGVNATVVVSTVGIIGVNLVLTLVYTVFFPIQLG</sequence>
<feature type="transmembrane region" description="Helical" evidence="1">
    <location>
        <begin position="232"/>
        <end position="258"/>
    </location>
</feature>
<organism evidence="2 3">
    <name type="scientific">Gordonia bronchialis (strain ATCC 25592 / DSM 43247 / BCRC 13721 / JCM 3198 / KCTC 3076 / NBRC 16047 / NCTC 10667)</name>
    <name type="common">Rhodococcus bronchialis</name>
    <dbReference type="NCBI Taxonomy" id="526226"/>
    <lineage>
        <taxon>Bacteria</taxon>
        <taxon>Bacillati</taxon>
        <taxon>Actinomycetota</taxon>
        <taxon>Actinomycetes</taxon>
        <taxon>Mycobacteriales</taxon>
        <taxon>Gordoniaceae</taxon>
        <taxon>Gordonia</taxon>
    </lineage>
</organism>
<dbReference type="Pfam" id="PF02405">
    <property type="entry name" value="MlaE"/>
    <property type="match status" value="1"/>
</dbReference>
<dbReference type="AlphaFoldDB" id="D0L5J0"/>
<dbReference type="KEGG" id="gbr:Gbro_1221"/>
<dbReference type="GO" id="GO:0005548">
    <property type="term" value="F:phospholipid transporter activity"/>
    <property type="evidence" value="ECO:0007669"/>
    <property type="project" value="TreeGrafter"/>
</dbReference>
<gene>
    <name evidence="2" type="ordered locus">Gbro_1221</name>
</gene>
<evidence type="ECO:0000256" key="1">
    <source>
        <dbReference type="SAM" id="Phobius"/>
    </source>
</evidence>
<dbReference type="PANTHER" id="PTHR30188">
    <property type="entry name" value="ABC TRANSPORTER PERMEASE PROTEIN-RELATED"/>
    <property type="match status" value="1"/>
</dbReference>
<evidence type="ECO:0008006" key="4">
    <source>
        <dbReference type="Google" id="ProtNLM"/>
    </source>
</evidence>
<dbReference type="eggNOG" id="COG0767">
    <property type="taxonomic scope" value="Bacteria"/>
</dbReference>
<feature type="transmembrane region" description="Helical" evidence="1">
    <location>
        <begin position="282"/>
        <end position="301"/>
    </location>
</feature>